<dbReference type="PANTHER" id="PTHR47878">
    <property type="entry name" value="OXIDOREDUCTASE FAD/NAD(P)-BINDING DOMAIN PROTEIN"/>
    <property type="match status" value="1"/>
</dbReference>
<sequence>MAKEGKYTIQKVTYIKQWTDHLFSFKITRDESFKFIPGQFARLGVKKEDETIVWRPYSIVSADYDEELEFYSIVVPDGEFTQRLKNIKINDDIYIDKTNYGLLTTDRFENGKDLWFLSTGTGLAPFISIMYDFSVWEQYDKVILVHCTRLSEELTYQETINEFFTHEYYGELVKDKLKYVKITTREKNEADLYGRITDLIVNKELEDFVGIPFTVENSRVMICGNPQMVDDTRRLLAERGLTISRRGNPGNMAVENYW</sequence>
<proteinExistence type="inferred from homology"/>
<evidence type="ECO:0000256" key="1">
    <source>
        <dbReference type="ARBA" id="ARBA00008312"/>
    </source>
</evidence>
<evidence type="ECO:0000313" key="6">
    <source>
        <dbReference type="EMBL" id="AUR50893.1"/>
    </source>
</evidence>
<dbReference type="PANTHER" id="PTHR47878:SF2">
    <property type="entry name" value="OXIDOREDUCTASE FAD_NAD(P)-BINDING DOMAIN PROTEIN"/>
    <property type="match status" value="1"/>
</dbReference>
<evidence type="ECO:0000313" key="7">
    <source>
        <dbReference type="Proteomes" id="UP000236655"/>
    </source>
</evidence>
<keyword evidence="7" id="KW-1185">Reference proteome</keyword>
<organism evidence="6 7">
    <name type="scientific">Aquella oligotrophica</name>
    <dbReference type="NCBI Taxonomy" id="2067065"/>
    <lineage>
        <taxon>Bacteria</taxon>
        <taxon>Pseudomonadati</taxon>
        <taxon>Pseudomonadota</taxon>
        <taxon>Betaproteobacteria</taxon>
        <taxon>Neisseriales</taxon>
        <taxon>Neisseriaceae</taxon>
        <taxon>Aquella</taxon>
    </lineage>
</organism>
<dbReference type="InterPro" id="IPR039261">
    <property type="entry name" value="FNR_nucleotide-bd"/>
</dbReference>
<evidence type="ECO:0000259" key="5">
    <source>
        <dbReference type="PROSITE" id="PS51384"/>
    </source>
</evidence>
<evidence type="ECO:0000256" key="4">
    <source>
        <dbReference type="ARBA" id="ARBA00047776"/>
    </source>
</evidence>
<dbReference type="RefSeq" id="WP_102950193.1">
    <property type="nucleotide sequence ID" value="NZ_CP024847.1"/>
</dbReference>
<dbReference type="GO" id="GO:0000166">
    <property type="term" value="F:nucleotide binding"/>
    <property type="evidence" value="ECO:0007669"/>
    <property type="project" value="UniProtKB-KW"/>
</dbReference>
<dbReference type="InterPro" id="IPR051930">
    <property type="entry name" value="FNR_type-1"/>
</dbReference>
<dbReference type="Pfam" id="PF00175">
    <property type="entry name" value="NAD_binding_1"/>
    <property type="match status" value="1"/>
</dbReference>
<dbReference type="Proteomes" id="UP000236655">
    <property type="component" value="Chromosome"/>
</dbReference>
<dbReference type="InterPro" id="IPR001433">
    <property type="entry name" value="OxRdtase_FAD/NAD-bd"/>
</dbReference>
<accession>A0A2I7N365</accession>
<dbReference type="EMBL" id="CP024847">
    <property type="protein sequence ID" value="AUR50893.1"/>
    <property type="molecule type" value="Genomic_DNA"/>
</dbReference>
<dbReference type="Pfam" id="PF00970">
    <property type="entry name" value="FAD_binding_6"/>
    <property type="match status" value="1"/>
</dbReference>
<dbReference type="SUPFAM" id="SSF63380">
    <property type="entry name" value="Riboflavin synthase domain-like"/>
    <property type="match status" value="1"/>
</dbReference>
<dbReference type="Gene3D" id="2.40.30.10">
    <property type="entry name" value="Translation factors"/>
    <property type="match status" value="1"/>
</dbReference>
<comment type="similarity">
    <text evidence="1">Belongs to the ferredoxin--NADP reductase type 1 family.</text>
</comment>
<dbReference type="GO" id="GO:0004324">
    <property type="term" value="F:ferredoxin-NADP+ reductase activity"/>
    <property type="evidence" value="ECO:0007669"/>
    <property type="project" value="UniProtKB-EC"/>
</dbReference>
<dbReference type="InterPro" id="IPR017938">
    <property type="entry name" value="Riboflavin_synthase-like_b-brl"/>
</dbReference>
<dbReference type="Gene3D" id="3.40.50.80">
    <property type="entry name" value="Nucleotide-binding domain of ferredoxin-NADP reductase (FNR) module"/>
    <property type="match status" value="1"/>
</dbReference>
<reference evidence="7" key="1">
    <citation type="submission" date="2017-11" db="EMBL/GenBank/DDBJ databases">
        <authorList>
            <person name="Chan K.G."/>
            <person name="Lee L.S."/>
        </authorList>
    </citation>
    <scope>NUCLEOTIDE SEQUENCE [LARGE SCALE GENOMIC DNA]</scope>
    <source>
        <strain evidence="7">DSM 100970</strain>
    </source>
</reference>
<dbReference type="SUPFAM" id="SSF52343">
    <property type="entry name" value="Ferredoxin reductase-like, C-terminal NADP-linked domain"/>
    <property type="match status" value="1"/>
</dbReference>
<dbReference type="InterPro" id="IPR008333">
    <property type="entry name" value="Cbr1-like_FAD-bd_dom"/>
</dbReference>
<dbReference type="GO" id="GO:0042167">
    <property type="term" value="P:heme catabolic process"/>
    <property type="evidence" value="ECO:0007669"/>
    <property type="project" value="TreeGrafter"/>
</dbReference>
<dbReference type="InterPro" id="IPR033892">
    <property type="entry name" value="FNR_bac"/>
</dbReference>
<dbReference type="CDD" id="cd06195">
    <property type="entry name" value="FNR1"/>
    <property type="match status" value="1"/>
</dbReference>
<gene>
    <name evidence="6" type="ORF">CUN60_00770</name>
</gene>
<dbReference type="PROSITE" id="PS51384">
    <property type="entry name" value="FAD_FR"/>
    <property type="match status" value="1"/>
</dbReference>
<name>A0A2I7N365_9NEIS</name>
<dbReference type="AlphaFoldDB" id="A0A2I7N365"/>
<protein>
    <recommendedName>
        <fullName evidence="2">ferredoxin--NADP(+) reductase</fullName>
        <ecNumber evidence="2">1.18.1.2</ecNumber>
    </recommendedName>
</protein>
<dbReference type="GO" id="GO:0034599">
    <property type="term" value="P:cellular response to oxidative stress"/>
    <property type="evidence" value="ECO:0007669"/>
    <property type="project" value="TreeGrafter"/>
</dbReference>
<feature type="domain" description="FAD-binding FR-type" evidence="5">
    <location>
        <begin position="2"/>
        <end position="106"/>
    </location>
</feature>
<dbReference type="InterPro" id="IPR017927">
    <property type="entry name" value="FAD-bd_FR_type"/>
</dbReference>
<comment type="catalytic activity">
    <reaction evidence="4">
        <text>2 reduced [2Fe-2S]-[ferredoxin] + NADP(+) + H(+) = 2 oxidized [2Fe-2S]-[ferredoxin] + NADPH</text>
        <dbReference type="Rhea" id="RHEA:20125"/>
        <dbReference type="Rhea" id="RHEA-COMP:10000"/>
        <dbReference type="Rhea" id="RHEA-COMP:10001"/>
        <dbReference type="ChEBI" id="CHEBI:15378"/>
        <dbReference type="ChEBI" id="CHEBI:33737"/>
        <dbReference type="ChEBI" id="CHEBI:33738"/>
        <dbReference type="ChEBI" id="CHEBI:57783"/>
        <dbReference type="ChEBI" id="CHEBI:58349"/>
        <dbReference type="EC" id="1.18.1.2"/>
    </reaction>
</comment>
<dbReference type="OrthoDB" id="9784483at2"/>
<dbReference type="EC" id="1.18.1.2" evidence="2"/>
<evidence type="ECO:0000256" key="2">
    <source>
        <dbReference type="ARBA" id="ARBA00013223"/>
    </source>
</evidence>
<dbReference type="KEGG" id="nba:CUN60_00770"/>
<evidence type="ECO:0000256" key="3">
    <source>
        <dbReference type="ARBA" id="ARBA00022741"/>
    </source>
</evidence>
<keyword evidence="3" id="KW-0547">Nucleotide-binding</keyword>